<dbReference type="GO" id="GO:0044716">
    <property type="term" value="F:8-oxo-GDP phosphatase activity"/>
    <property type="evidence" value="ECO:0007669"/>
    <property type="project" value="TreeGrafter"/>
</dbReference>
<comment type="cofactor">
    <cofactor evidence="1">
        <name>Mg(2+)</name>
        <dbReference type="ChEBI" id="CHEBI:18420"/>
    </cofactor>
</comment>
<dbReference type="SUPFAM" id="SSF55811">
    <property type="entry name" value="Nudix"/>
    <property type="match status" value="1"/>
</dbReference>
<dbReference type="Proteomes" id="UP000260828">
    <property type="component" value="Unassembled WGS sequence"/>
</dbReference>
<dbReference type="PANTHER" id="PTHR47707">
    <property type="entry name" value="8-OXO-DGTP DIPHOSPHATASE"/>
    <property type="match status" value="1"/>
</dbReference>
<dbReference type="PANTHER" id="PTHR47707:SF1">
    <property type="entry name" value="NUDIX HYDROLASE FAMILY PROTEIN"/>
    <property type="match status" value="1"/>
</dbReference>
<dbReference type="InterPro" id="IPR029119">
    <property type="entry name" value="MutY_C"/>
</dbReference>
<keyword evidence="8" id="KW-0460">Magnesium</keyword>
<evidence type="ECO:0000313" key="14">
    <source>
        <dbReference type="Proteomes" id="UP000260828"/>
    </source>
</evidence>
<proteinExistence type="inferred from homology"/>
<evidence type="ECO:0000313" key="13">
    <source>
        <dbReference type="EMBL" id="RGE65303.1"/>
    </source>
</evidence>
<dbReference type="InterPro" id="IPR000086">
    <property type="entry name" value="NUDIX_hydrolase_dom"/>
</dbReference>
<dbReference type="EC" id="3.6.1.55" evidence="11"/>
<keyword evidence="9" id="KW-0234">DNA repair</keyword>
<evidence type="ECO:0000256" key="10">
    <source>
        <dbReference type="ARBA" id="ARBA00035861"/>
    </source>
</evidence>
<evidence type="ECO:0000256" key="4">
    <source>
        <dbReference type="ARBA" id="ARBA00022705"/>
    </source>
</evidence>
<evidence type="ECO:0000256" key="8">
    <source>
        <dbReference type="ARBA" id="ARBA00022842"/>
    </source>
</evidence>
<dbReference type="GO" id="GO:0046872">
    <property type="term" value="F:metal ion binding"/>
    <property type="evidence" value="ECO:0007669"/>
    <property type="project" value="UniProtKB-KW"/>
</dbReference>
<dbReference type="GO" id="GO:0035539">
    <property type="term" value="F:8-oxo-7,8-dihydrodeoxyguanosine triphosphate pyrophosphatase activity"/>
    <property type="evidence" value="ECO:0007669"/>
    <property type="project" value="UniProtKB-EC"/>
</dbReference>
<comment type="similarity">
    <text evidence="2">Belongs to the Nudix hydrolase family.</text>
</comment>
<evidence type="ECO:0000256" key="1">
    <source>
        <dbReference type="ARBA" id="ARBA00001946"/>
    </source>
</evidence>
<dbReference type="AlphaFoldDB" id="A0A3E3IE25"/>
<dbReference type="Pfam" id="PF14815">
    <property type="entry name" value="NUDIX_4"/>
    <property type="match status" value="1"/>
</dbReference>
<evidence type="ECO:0000256" key="7">
    <source>
        <dbReference type="ARBA" id="ARBA00022801"/>
    </source>
</evidence>
<dbReference type="InterPro" id="IPR020476">
    <property type="entry name" value="Nudix_hydrolase"/>
</dbReference>
<accession>A0A3E3IE25</accession>
<dbReference type="GO" id="GO:0044715">
    <property type="term" value="F:8-oxo-dGDP phosphatase activity"/>
    <property type="evidence" value="ECO:0007669"/>
    <property type="project" value="TreeGrafter"/>
</dbReference>
<evidence type="ECO:0000256" key="9">
    <source>
        <dbReference type="ARBA" id="ARBA00023204"/>
    </source>
</evidence>
<organism evidence="13 14">
    <name type="scientific">Anaerotruncus colihominis</name>
    <dbReference type="NCBI Taxonomy" id="169435"/>
    <lineage>
        <taxon>Bacteria</taxon>
        <taxon>Bacillati</taxon>
        <taxon>Bacillota</taxon>
        <taxon>Clostridia</taxon>
        <taxon>Eubacteriales</taxon>
        <taxon>Oscillospiraceae</taxon>
        <taxon>Anaerotruncus</taxon>
    </lineage>
</organism>
<comment type="catalytic activity">
    <reaction evidence="10">
        <text>8-oxo-dGTP + H2O = 8-oxo-dGMP + diphosphate + H(+)</text>
        <dbReference type="Rhea" id="RHEA:31575"/>
        <dbReference type="ChEBI" id="CHEBI:15377"/>
        <dbReference type="ChEBI" id="CHEBI:15378"/>
        <dbReference type="ChEBI" id="CHEBI:33019"/>
        <dbReference type="ChEBI" id="CHEBI:63224"/>
        <dbReference type="ChEBI" id="CHEBI:77896"/>
        <dbReference type="EC" id="3.6.1.55"/>
    </reaction>
</comment>
<comment type="caution">
    <text evidence="13">The sequence shown here is derived from an EMBL/GenBank/DDBJ whole genome shotgun (WGS) entry which is preliminary data.</text>
</comment>
<evidence type="ECO:0000256" key="3">
    <source>
        <dbReference type="ARBA" id="ARBA00022457"/>
    </source>
</evidence>
<dbReference type="GO" id="GO:0008413">
    <property type="term" value="F:8-oxo-7,8-dihydroguanosine triphosphate pyrophosphatase activity"/>
    <property type="evidence" value="ECO:0007669"/>
    <property type="project" value="TreeGrafter"/>
</dbReference>
<protein>
    <recommendedName>
        <fullName evidence="11">8-oxo-dGTP diphosphatase</fullName>
        <ecNumber evidence="11">3.6.1.55</ecNumber>
    </recommendedName>
</protein>
<dbReference type="CDD" id="cd03425">
    <property type="entry name" value="NUDIX_MutT_NudA_like"/>
    <property type="match status" value="1"/>
</dbReference>
<keyword evidence="7 13" id="KW-0378">Hydrolase</keyword>
<evidence type="ECO:0000256" key="5">
    <source>
        <dbReference type="ARBA" id="ARBA00022723"/>
    </source>
</evidence>
<keyword evidence="6" id="KW-0227">DNA damage</keyword>
<keyword evidence="5" id="KW-0479">Metal-binding</keyword>
<dbReference type="GO" id="GO:0006281">
    <property type="term" value="P:DNA repair"/>
    <property type="evidence" value="ECO:0007669"/>
    <property type="project" value="UniProtKB-KW"/>
</dbReference>
<dbReference type="RefSeq" id="WP_117546993.1">
    <property type="nucleotide sequence ID" value="NZ_QVME01000014.1"/>
</dbReference>
<dbReference type="PROSITE" id="PS51462">
    <property type="entry name" value="NUDIX"/>
    <property type="match status" value="1"/>
</dbReference>
<dbReference type="EMBL" id="QVME01000014">
    <property type="protein sequence ID" value="RGE65303.1"/>
    <property type="molecule type" value="Genomic_DNA"/>
</dbReference>
<dbReference type="InterPro" id="IPR047127">
    <property type="entry name" value="MutT-like"/>
</dbReference>
<evidence type="ECO:0000259" key="12">
    <source>
        <dbReference type="PROSITE" id="PS51462"/>
    </source>
</evidence>
<keyword evidence="4" id="KW-0235">DNA replication</keyword>
<evidence type="ECO:0000256" key="11">
    <source>
        <dbReference type="ARBA" id="ARBA00038905"/>
    </source>
</evidence>
<reference evidence="13 14" key="1">
    <citation type="submission" date="2018-08" db="EMBL/GenBank/DDBJ databases">
        <title>A genome reference for cultivated species of the human gut microbiota.</title>
        <authorList>
            <person name="Zou Y."/>
            <person name="Xue W."/>
            <person name="Luo G."/>
        </authorList>
    </citation>
    <scope>NUCLEOTIDE SEQUENCE [LARGE SCALE GENOMIC DNA]</scope>
    <source>
        <strain evidence="13 14">TF05-12AC</strain>
    </source>
</reference>
<evidence type="ECO:0000256" key="2">
    <source>
        <dbReference type="ARBA" id="ARBA00005582"/>
    </source>
</evidence>
<name>A0A3E3IE25_9FIRM</name>
<keyword evidence="3" id="KW-0515">Mutator protein</keyword>
<dbReference type="PRINTS" id="PR00502">
    <property type="entry name" value="NUDIXFAMILY"/>
</dbReference>
<gene>
    <name evidence="13" type="ORF">DXC40_17280</name>
</gene>
<dbReference type="InterPro" id="IPR015797">
    <property type="entry name" value="NUDIX_hydrolase-like_dom_sf"/>
</dbReference>
<evidence type="ECO:0000256" key="6">
    <source>
        <dbReference type="ARBA" id="ARBA00022763"/>
    </source>
</evidence>
<sequence length="128" mass="14769">MAVEVVAALIWDQDKFMICQRPAHKARGLLWEFVGGKVEPGETKEQALIRECQEELAITLDVGEVFMDVTHEYPDLTVHLTLFHAAIREGIPQKLEHNDICWITTDEIDRYAFCPADEEILERLKQTF</sequence>
<dbReference type="Gene3D" id="3.90.79.10">
    <property type="entry name" value="Nucleoside Triphosphate Pyrophosphohydrolase"/>
    <property type="match status" value="1"/>
</dbReference>
<dbReference type="GO" id="GO:0006260">
    <property type="term" value="P:DNA replication"/>
    <property type="evidence" value="ECO:0007669"/>
    <property type="project" value="UniProtKB-KW"/>
</dbReference>
<feature type="domain" description="Nudix hydrolase" evidence="12">
    <location>
        <begin position="1"/>
        <end position="126"/>
    </location>
</feature>